<proteinExistence type="predicted"/>
<dbReference type="InterPro" id="IPR038153">
    <property type="entry name" value="EvaA-like_sf"/>
</dbReference>
<feature type="domain" description="dTDP-4-dehydro-6-deoxy-alpha-D-glucopyranose 2,3-dehydratase" evidence="1">
    <location>
        <begin position="23"/>
        <end position="221"/>
    </location>
</feature>
<evidence type="ECO:0000313" key="2">
    <source>
        <dbReference type="EMBL" id="SDC91113.1"/>
    </source>
</evidence>
<dbReference type="EMBL" id="FMYT01000018">
    <property type="protein sequence ID" value="SDC91113.1"/>
    <property type="molecule type" value="Genomic_DNA"/>
</dbReference>
<gene>
    <name evidence="2" type="ORF">SAMN04488597_1186</name>
</gene>
<dbReference type="AlphaFoldDB" id="A0A1G6QFN7"/>
<evidence type="ECO:0000313" key="3">
    <source>
        <dbReference type="Proteomes" id="UP000324896"/>
    </source>
</evidence>
<dbReference type="Proteomes" id="UP000324896">
    <property type="component" value="Unassembled WGS sequence"/>
</dbReference>
<reference evidence="2 3" key="1">
    <citation type="submission" date="2016-10" db="EMBL/GenBank/DDBJ databases">
        <authorList>
            <person name="Varghese N."/>
            <person name="Submissions S."/>
        </authorList>
    </citation>
    <scope>NUCLEOTIDE SEQUENCE [LARGE SCALE GENOMIC DNA]</scope>
    <source>
        <strain evidence="2 3">WG10</strain>
    </source>
</reference>
<dbReference type="Pfam" id="PF03559">
    <property type="entry name" value="Hexose_dehydrat"/>
    <property type="match status" value="2"/>
</dbReference>
<dbReference type="Gene3D" id="3.90.79.40">
    <property type="entry name" value="EvaA sugar 2,3-dehydratase subunit"/>
    <property type="match status" value="2"/>
</dbReference>
<feature type="domain" description="dTDP-4-dehydro-6-deoxy-alpha-D-glucopyranose 2,3-dehydratase" evidence="1">
    <location>
        <begin position="269"/>
        <end position="462"/>
    </location>
</feature>
<sequence>MKFSDYIKFLNSELNRNNIEDDSQILEWIENKNKSIKTNIKRSNLSELNNWFYDERIGNIKHRSGNFFSILGIEISSDNKIHEQPIIKQPEIGFLGIIVKEIDNIFYFLMQAKIEPGNINKVQISPTLQATKSNFQQIHKGSKPKYFEYFKNAKPKNILFDTLQSEQGNKFLKKRNRNIVVKVTNDIEVLDNYKWMSLRQIKHLMKYDNYVNMDTRTVISNIQYNFFENKFTQLEKETIKNKVRDNKFAKSMIAENGFYIDLIEVKNDMNNIKMLDNTKIRKKKLHELKAWQISDNIIYNKIKKGFQVIFCDIEIEGREVNSWGQPLLKPAGIELIAFLVKDINGIKHFLCKYTKEPGIFDTVEIGPTLHVLEEEPSLTDYVSNYTYNKIHEGENIIKYVLLSEEGGRFYHEENRNIILEADNELKINKICEKYKWLTLGQINFLINNDSYVNIQARNLTALISMGD</sequence>
<dbReference type="RefSeq" id="WP_149796833.1">
    <property type="nucleotide sequence ID" value="NZ_FMYT01000018.1"/>
</dbReference>
<protein>
    <submittedName>
        <fullName evidence="2">Oxidase EvaA</fullName>
    </submittedName>
</protein>
<accession>A0A1G6QFN7</accession>
<dbReference type="GO" id="GO:0016829">
    <property type="term" value="F:lyase activity"/>
    <property type="evidence" value="ECO:0007669"/>
    <property type="project" value="InterPro"/>
</dbReference>
<dbReference type="InterPro" id="IPR005212">
    <property type="entry name" value="EvaA-like"/>
</dbReference>
<organism evidence="2 3">
    <name type="scientific">Halanaerobium congolense</name>
    <dbReference type="NCBI Taxonomy" id="54121"/>
    <lineage>
        <taxon>Bacteria</taxon>
        <taxon>Bacillati</taxon>
        <taxon>Bacillota</taxon>
        <taxon>Clostridia</taxon>
        <taxon>Halanaerobiales</taxon>
        <taxon>Halanaerobiaceae</taxon>
        <taxon>Halanaerobium</taxon>
    </lineage>
</organism>
<name>A0A1G6QFN7_9FIRM</name>
<evidence type="ECO:0000259" key="1">
    <source>
        <dbReference type="Pfam" id="PF03559"/>
    </source>
</evidence>